<sequence length="75" mass="8722">MQVVAVDVPDLEAGDLACAETRVQAEEHHQAMGEVERRLAQHFRLLLVQMRALARRLRHFDALRATSRQCRMTRR</sequence>
<proteinExistence type="predicted"/>
<evidence type="ECO:0000313" key="1">
    <source>
        <dbReference type="EMBL" id="SFF38083.1"/>
    </source>
</evidence>
<name>A0A1I2I8U8_9BACT</name>
<dbReference type="Proteomes" id="UP000199400">
    <property type="component" value="Unassembled WGS sequence"/>
</dbReference>
<protein>
    <submittedName>
        <fullName evidence="1">Uncharacterized protein</fullName>
    </submittedName>
</protein>
<dbReference type="AlphaFoldDB" id="A0A1I2I8U8"/>
<keyword evidence="2" id="KW-1185">Reference proteome</keyword>
<evidence type="ECO:0000313" key="2">
    <source>
        <dbReference type="Proteomes" id="UP000199400"/>
    </source>
</evidence>
<reference evidence="2" key="1">
    <citation type="submission" date="2016-10" db="EMBL/GenBank/DDBJ databases">
        <authorList>
            <person name="Varghese N."/>
            <person name="Submissions S."/>
        </authorList>
    </citation>
    <scope>NUCLEOTIDE SEQUENCE [LARGE SCALE GENOMIC DNA]</scope>
    <source>
        <strain evidence="2">ATCC 25963</strain>
    </source>
</reference>
<gene>
    <name evidence="1" type="ORF">SAMN02745121_08489</name>
</gene>
<accession>A0A1I2I8U8</accession>
<dbReference type="EMBL" id="FOMX01000057">
    <property type="protein sequence ID" value="SFF38083.1"/>
    <property type="molecule type" value="Genomic_DNA"/>
</dbReference>
<organism evidence="1 2">
    <name type="scientific">Nannocystis exedens</name>
    <dbReference type="NCBI Taxonomy" id="54"/>
    <lineage>
        <taxon>Bacteria</taxon>
        <taxon>Pseudomonadati</taxon>
        <taxon>Myxococcota</taxon>
        <taxon>Polyangia</taxon>
        <taxon>Nannocystales</taxon>
        <taxon>Nannocystaceae</taxon>
        <taxon>Nannocystis</taxon>
    </lineage>
</organism>